<dbReference type="Pfam" id="PF09357">
    <property type="entry name" value="RteC"/>
    <property type="match status" value="1"/>
</dbReference>
<name>A0A5J4RQR4_9ZZZZ</name>
<sequence length="213" mass="25497">MPNWEVTDRRIYQLLKHPYQVDESVVEEMTSAYLEFVEELFAYLNEGKDNKMIIRKLNTTHIEFATIKAFEQSLPTENNKLKIVFLDKLITLVERELELLYRQMEHPRFFINIESEWKSPICVNSEEIKLIDIMELACGFFYHINGLQRIDNKELYLTDVTRLFEKMFNINLGDIYKKEKAVIKRKPTKITEFLDRLKAAIIRKSKEEGYYQP</sequence>
<comment type="caution">
    <text evidence="1">The sequence shown here is derived from an EMBL/GenBank/DDBJ whole genome shotgun (WGS) entry which is preliminary data.</text>
</comment>
<gene>
    <name evidence="1" type="ORF">EZS27_015821</name>
</gene>
<evidence type="ECO:0008006" key="2">
    <source>
        <dbReference type="Google" id="ProtNLM"/>
    </source>
</evidence>
<proteinExistence type="predicted"/>
<dbReference type="InterPro" id="IPR018534">
    <property type="entry name" value="Tet_reg_excision_RteC"/>
</dbReference>
<reference evidence="1" key="1">
    <citation type="submission" date="2019-03" db="EMBL/GenBank/DDBJ databases">
        <title>Single cell metagenomics reveals metabolic interactions within the superorganism composed of flagellate Streblomastix strix and complex community of Bacteroidetes bacteria on its surface.</title>
        <authorList>
            <person name="Treitli S.C."/>
            <person name="Kolisko M."/>
            <person name="Husnik F."/>
            <person name="Keeling P."/>
            <person name="Hampl V."/>
        </authorList>
    </citation>
    <scope>NUCLEOTIDE SEQUENCE</scope>
    <source>
        <strain evidence="1">STM</strain>
    </source>
</reference>
<organism evidence="1">
    <name type="scientific">termite gut metagenome</name>
    <dbReference type="NCBI Taxonomy" id="433724"/>
    <lineage>
        <taxon>unclassified sequences</taxon>
        <taxon>metagenomes</taxon>
        <taxon>organismal metagenomes</taxon>
    </lineage>
</organism>
<dbReference type="AlphaFoldDB" id="A0A5J4RQR4"/>
<protein>
    <recommendedName>
        <fullName evidence="2">RteC protein</fullName>
    </recommendedName>
</protein>
<dbReference type="EMBL" id="SNRY01000839">
    <property type="protein sequence ID" value="KAA6335984.1"/>
    <property type="molecule type" value="Genomic_DNA"/>
</dbReference>
<accession>A0A5J4RQR4</accession>
<evidence type="ECO:0000313" key="1">
    <source>
        <dbReference type="EMBL" id="KAA6335984.1"/>
    </source>
</evidence>